<dbReference type="SMART" id="SM00552">
    <property type="entry name" value="ADEAMc"/>
    <property type="match status" value="1"/>
</dbReference>
<name>A0A179FSE3_METCM</name>
<dbReference type="GO" id="GO:0003723">
    <property type="term" value="F:RNA binding"/>
    <property type="evidence" value="ECO:0007669"/>
    <property type="project" value="InterPro"/>
</dbReference>
<protein>
    <submittedName>
        <fullName evidence="2">tRNA-specific adenosine deaminase</fullName>
    </submittedName>
</protein>
<feature type="domain" description="A to I editase" evidence="1">
    <location>
        <begin position="55"/>
        <end position="363"/>
    </location>
</feature>
<dbReference type="RefSeq" id="XP_018145382.1">
    <property type="nucleotide sequence ID" value="XM_018291468.1"/>
</dbReference>
<reference evidence="2 3" key="1">
    <citation type="journal article" date="2016" name="PLoS Pathog.">
        <title>Biosynthesis of antibiotic leucinostatins in bio-control fungus Purpureocillium lilacinum and their inhibition on phytophthora revealed by genome mining.</title>
        <authorList>
            <person name="Wang G."/>
            <person name="Liu Z."/>
            <person name="Lin R."/>
            <person name="Li E."/>
            <person name="Mao Z."/>
            <person name="Ling J."/>
            <person name="Yang Y."/>
            <person name="Yin W.B."/>
            <person name="Xie B."/>
        </authorList>
    </citation>
    <scope>NUCLEOTIDE SEQUENCE [LARGE SCALE GENOMIC DNA]</scope>
    <source>
        <strain evidence="2">170</strain>
    </source>
</reference>
<dbReference type="OrthoDB" id="10268011at2759"/>
<dbReference type="STRING" id="1380566.A0A179FSE3"/>
<comment type="caution">
    <text evidence="2">The sequence shown here is derived from an EMBL/GenBank/DDBJ whole genome shotgun (WGS) entry which is preliminary data.</text>
</comment>
<gene>
    <name evidence="2" type="ORF">VFPPC_13694</name>
</gene>
<dbReference type="InterPro" id="IPR042935">
    <property type="entry name" value="Tad1"/>
</dbReference>
<keyword evidence="3" id="KW-1185">Reference proteome</keyword>
<dbReference type="AlphaFoldDB" id="A0A179FSE3"/>
<proteinExistence type="predicted"/>
<dbReference type="PROSITE" id="PS50141">
    <property type="entry name" value="A_DEAMIN_EDITASE"/>
    <property type="match status" value="1"/>
</dbReference>
<sequence length="399" mass="43986">MTTTSRANLIARTVIQQFSKLPSKRKPTVRNNGLHEWVPLSGIVAEQEGRLTCLALATGMKCLPASKLHEANGNGIHDWHAEVLAMRTFNRLLIDECKALQTGNPASILQTCGSHGRRPFTIKDDVKLHMYCSEAPCGDASMELIMAAQDDASPWDIPPLPSESESPTASLPGRAYFSQLGVVRRKPARGDAPPTLSKSCSDKITLKQCTSLLASLTSLLVDPCNAYIDTLVLPESQFSATGCKRAFSDRVKNLENVSWPGGYKFRPFTVETTEEEFEFSRKIVRERSEKIAPSNLAAAWSASGVEETILGGVIQGRKPFDVRGASRMSRRQMWIAAREISECLEGRRDTKQLLSSGTYKEVKEGELLADRRHVKKHARETALVGWIPNQGDASFSIDT</sequence>
<dbReference type="Proteomes" id="UP000078397">
    <property type="component" value="Unassembled WGS sequence"/>
</dbReference>
<evidence type="ECO:0000313" key="3">
    <source>
        <dbReference type="Proteomes" id="UP000078397"/>
    </source>
</evidence>
<organism evidence="2 3">
    <name type="scientific">Pochonia chlamydosporia 170</name>
    <dbReference type="NCBI Taxonomy" id="1380566"/>
    <lineage>
        <taxon>Eukaryota</taxon>
        <taxon>Fungi</taxon>
        <taxon>Dikarya</taxon>
        <taxon>Ascomycota</taxon>
        <taxon>Pezizomycotina</taxon>
        <taxon>Sordariomycetes</taxon>
        <taxon>Hypocreomycetidae</taxon>
        <taxon>Hypocreales</taxon>
        <taxon>Clavicipitaceae</taxon>
        <taxon>Pochonia</taxon>
    </lineage>
</organism>
<dbReference type="GeneID" id="28855462"/>
<dbReference type="EMBL" id="LSBJ02000003">
    <property type="protein sequence ID" value="OAQ68532.1"/>
    <property type="molecule type" value="Genomic_DNA"/>
</dbReference>
<accession>A0A179FSE3</accession>
<evidence type="ECO:0000313" key="2">
    <source>
        <dbReference type="EMBL" id="OAQ68532.1"/>
    </source>
</evidence>
<dbReference type="PANTHER" id="PTHR47803">
    <property type="entry name" value="TRNA-SPECIFIC ADENOSINE DEAMINASE 1"/>
    <property type="match status" value="1"/>
</dbReference>
<dbReference type="GO" id="GO:0002100">
    <property type="term" value="P:tRNA wobble adenosine to inosine editing"/>
    <property type="evidence" value="ECO:0007669"/>
    <property type="project" value="InterPro"/>
</dbReference>
<dbReference type="KEGG" id="pchm:VFPPC_13694"/>
<dbReference type="Pfam" id="PF02137">
    <property type="entry name" value="A_deamin"/>
    <property type="match status" value="1"/>
</dbReference>
<evidence type="ECO:0000259" key="1">
    <source>
        <dbReference type="PROSITE" id="PS50141"/>
    </source>
</evidence>
<dbReference type="InterPro" id="IPR002466">
    <property type="entry name" value="A_deamin"/>
</dbReference>
<dbReference type="GO" id="GO:0043829">
    <property type="term" value="F:tRNA-specific adenosine-37 deaminase activity"/>
    <property type="evidence" value="ECO:0007669"/>
    <property type="project" value="TreeGrafter"/>
</dbReference>
<dbReference type="PANTHER" id="PTHR47803:SF1">
    <property type="entry name" value="TRNA-SPECIFIC ADENOSINE DEAMINASE 1"/>
    <property type="match status" value="1"/>
</dbReference>